<dbReference type="PRINTS" id="PR00110">
    <property type="entry name" value="ALPHAAMYLASE"/>
</dbReference>
<dbReference type="SUPFAM" id="SSF51011">
    <property type="entry name" value="Glycosyl hydrolase domain"/>
    <property type="match status" value="1"/>
</dbReference>
<dbReference type="CDD" id="cd11314">
    <property type="entry name" value="AmyAc_arch_bac_plant_AmyA"/>
    <property type="match status" value="1"/>
</dbReference>
<evidence type="ECO:0000259" key="12">
    <source>
        <dbReference type="SMART" id="SM00810"/>
    </source>
</evidence>
<gene>
    <name evidence="13" type="ORF">GOP47_0001712</name>
</gene>
<dbReference type="OrthoDB" id="550577at2759"/>
<evidence type="ECO:0000256" key="10">
    <source>
        <dbReference type="SAM" id="MobiDB-lite"/>
    </source>
</evidence>
<dbReference type="GO" id="GO:0004556">
    <property type="term" value="F:alpha-amylase activity"/>
    <property type="evidence" value="ECO:0007669"/>
    <property type="project" value="UniProtKB-UniRule"/>
</dbReference>
<dbReference type="InterPro" id="IPR013780">
    <property type="entry name" value="Glyco_hydro_b"/>
</dbReference>
<accession>A0A9D4ZNI9</accession>
<evidence type="ECO:0000256" key="3">
    <source>
        <dbReference type="ARBA" id="ARBA00008061"/>
    </source>
</evidence>
<evidence type="ECO:0000256" key="6">
    <source>
        <dbReference type="ARBA" id="ARBA00023277"/>
    </source>
</evidence>
<evidence type="ECO:0000256" key="1">
    <source>
        <dbReference type="ARBA" id="ARBA00000548"/>
    </source>
</evidence>
<evidence type="ECO:0000256" key="4">
    <source>
        <dbReference type="ARBA" id="ARBA00012595"/>
    </source>
</evidence>
<dbReference type="SMART" id="SM00642">
    <property type="entry name" value="Aamy"/>
    <property type="match status" value="1"/>
</dbReference>
<dbReference type="InterPro" id="IPR017853">
    <property type="entry name" value="GH"/>
</dbReference>
<comment type="catalytic activity">
    <reaction evidence="1 9">
        <text>Endohydrolysis of (1-&gt;4)-alpha-D-glucosidic linkages in polysaccharides containing three or more (1-&gt;4)-alpha-linked D-glucose units.</text>
        <dbReference type="EC" id="3.2.1.1"/>
    </reaction>
</comment>
<evidence type="ECO:0000256" key="7">
    <source>
        <dbReference type="ARBA" id="ARBA00023295"/>
    </source>
</evidence>
<dbReference type="EC" id="3.2.1.1" evidence="4 9"/>
<dbReference type="GO" id="GO:0005975">
    <property type="term" value="P:carbohydrate metabolic process"/>
    <property type="evidence" value="ECO:0007669"/>
    <property type="project" value="InterPro"/>
</dbReference>
<dbReference type="Proteomes" id="UP000886520">
    <property type="component" value="Chromosome 2"/>
</dbReference>
<dbReference type="Pfam" id="PF00128">
    <property type="entry name" value="Alpha-amylase"/>
    <property type="match status" value="1"/>
</dbReference>
<feature type="compositionally biased region" description="Polar residues" evidence="10">
    <location>
        <begin position="513"/>
        <end position="528"/>
    </location>
</feature>
<dbReference type="EMBL" id="JABFUD020000003">
    <property type="protein sequence ID" value="KAI5081969.1"/>
    <property type="molecule type" value="Genomic_DNA"/>
</dbReference>
<evidence type="ECO:0000259" key="11">
    <source>
        <dbReference type="SMART" id="SM00642"/>
    </source>
</evidence>
<protein>
    <recommendedName>
        <fullName evidence="4 9">Alpha-amylase</fullName>
        <ecNumber evidence="4 9">3.2.1.1</ecNumber>
    </recommendedName>
</protein>
<dbReference type="PANTHER" id="PTHR43447">
    <property type="entry name" value="ALPHA-AMYLASE"/>
    <property type="match status" value="1"/>
</dbReference>
<organism evidence="13 14">
    <name type="scientific">Adiantum capillus-veneris</name>
    <name type="common">Maidenhair fern</name>
    <dbReference type="NCBI Taxonomy" id="13818"/>
    <lineage>
        <taxon>Eukaryota</taxon>
        <taxon>Viridiplantae</taxon>
        <taxon>Streptophyta</taxon>
        <taxon>Embryophyta</taxon>
        <taxon>Tracheophyta</taxon>
        <taxon>Polypodiopsida</taxon>
        <taxon>Polypodiidae</taxon>
        <taxon>Polypodiales</taxon>
        <taxon>Pteridineae</taxon>
        <taxon>Pteridaceae</taxon>
        <taxon>Vittarioideae</taxon>
        <taxon>Adiantum</taxon>
    </lineage>
</organism>
<dbReference type="SUPFAM" id="SSF51445">
    <property type="entry name" value="(Trans)glycosidases"/>
    <property type="match status" value="1"/>
</dbReference>
<comment type="similarity">
    <text evidence="3 8">Belongs to the glycosyl hydrolase 13 family.</text>
</comment>
<reference evidence="13" key="1">
    <citation type="submission" date="2021-01" db="EMBL/GenBank/DDBJ databases">
        <title>Adiantum capillus-veneris genome.</title>
        <authorList>
            <person name="Fang Y."/>
            <person name="Liao Q."/>
        </authorList>
    </citation>
    <scope>NUCLEOTIDE SEQUENCE</scope>
    <source>
        <strain evidence="13">H3</strain>
        <tissue evidence="13">Leaf</tissue>
    </source>
</reference>
<dbReference type="AlphaFoldDB" id="A0A9D4ZNI9"/>
<keyword evidence="5 9" id="KW-0378">Hydrolase</keyword>
<feature type="domain" description="Glycosyl hydrolase family 13 catalytic" evidence="11">
    <location>
        <begin position="104"/>
        <end position="446"/>
    </location>
</feature>
<evidence type="ECO:0000256" key="5">
    <source>
        <dbReference type="ARBA" id="ARBA00022801"/>
    </source>
</evidence>
<evidence type="ECO:0000256" key="9">
    <source>
        <dbReference type="RuleBase" id="RU361134"/>
    </source>
</evidence>
<dbReference type="Gene3D" id="2.60.40.1180">
    <property type="entry name" value="Golgi alpha-mannosidase II"/>
    <property type="match status" value="1"/>
</dbReference>
<keyword evidence="7 9" id="KW-0326">Glycosidase</keyword>
<dbReference type="InterPro" id="IPR006046">
    <property type="entry name" value="Alpha_amylase"/>
</dbReference>
<dbReference type="GO" id="GO:0005509">
    <property type="term" value="F:calcium ion binding"/>
    <property type="evidence" value="ECO:0007669"/>
    <property type="project" value="InterPro"/>
</dbReference>
<feature type="domain" description="Alpha-amylase C-terminal beta-sheet" evidence="12">
    <location>
        <begin position="441"/>
        <end position="503"/>
    </location>
</feature>
<dbReference type="SMART" id="SM00810">
    <property type="entry name" value="Alpha-amyl_C2"/>
    <property type="match status" value="1"/>
</dbReference>
<evidence type="ECO:0000256" key="2">
    <source>
        <dbReference type="ARBA" id="ARBA00001913"/>
    </source>
</evidence>
<dbReference type="Gene3D" id="3.20.20.80">
    <property type="entry name" value="Glycosidases"/>
    <property type="match status" value="1"/>
</dbReference>
<comment type="caution">
    <text evidence="13">The sequence shown here is derived from an EMBL/GenBank/DDBJ whole genome shotgun (WGS) entry which is preliminary data.</text>
</comment>
<keyword evidence="6 9" id="KW-0119">Carbohydrate metabolism</keyword>
<dbReference type="Pfam" id="PF07821">
    <property type="entry name" value="Alpha-amyl_C2"/>
    <property type="match status" value="1"/>
</dbReference>
<dbReference type="InterPro" id="IPR012850">
    <property type="entry name" value="A-amylase_bs_C"/>
</dbReference>
<evidence type="ECO:0000313" key="14">
    <source>
        <dbReference type="Proteomes" id="UP000886520"/>
    </source>
</evidence>
<evidence type="ECO:0000313" key="13">
    <source>
        <dbReference type="EMBL" id="KAI5081969.1"/>
    </source>
</evidence>
<comment type="cofactor">
    <cofactor evidence="2">
        <name>Ca(2+)</name>
        <dbReference type="ChEBI" id="CHEBI:29108"/>
    </cofactor>
</comment>
<feature type="region of interest" description="Disordered" evidence="10">
    <location>
        <begin position="505"/>
        <end position="528"/>
    </location>
</feature>
<dbReference type="InterPro" id="IPR006047">
    <property type="entry name" value="GH13_cat_dom"/>
</dbReference>
<name>A0A9D4ZNI9_ADICA</name>
<sequence>MAALISPCSTHVHFCLAGSQPLACSYSSSQPFSLRQRSPLHLRRRHFGVITAVQATPAEDSPAPADDKLTDVTVQEVLAQIQVEPNPTKPASRGGNIKRDTLDVIMFQGFNWESWRSECWYDILMGYAKDLAEVGVTDVWLPPASHSVAPQGYMPGRLYDLNSSQYGDEEKLKQLIDVFHEHGVRCLADIVINHRCADKQDHRGVWCIFEGGTPDEHLDWGPWAITKDDYPYTDGSGQPDTGEDFGAAPDIDHTNERVQHDLVNWMKWLKSVIGFDGWRFDFAKGFAGHFVGLYIEKTEPEFAVGEVWTTLNYGEEGLQPNQDSHRQGLVNWVHSTGNRATAFDFTTKGILQEAVHDQYWRLRDCNNKPPGMIGFWPEKAVTFIENHDTGSTQQHWPFPRHKVMQGYAYVLTHPGIPCIFFDHFYDWGLKDEIVNLIRIRKQNNIRANSNVKILAAEHDLYVAAIDDRVVMKIGPRFDIGDLAPNPHEWEVAAVGHEYCVWEKKGPPTEQEQHSQVGSDNASANEACT</sequence>
<evidence type="ECO:0000256" key="8">
    <source>
        <dbReference type="RuleBase" id="RU003615"/>
    </source>
</evidence>
<proteinExistence type="inferred from homology"/>
<keyword evidence="14" id="KW-1185">Reference proteome</keyword>